<gene>
    <name evidence="1" type="ordered locus">ECSE_4524</name>
</gene>
<organism evidence="1 2">
    <name type="scientific">Escherichia coli (strain SE11)</name>
    <dbReference type="NCBI Taxonomy" id="409438"/>
    <lineage>
        <taxon>Bacteria</taxon>
        <taxon>Pseudomonadati</taxon>
        <taxon>Pseudomonadota</taxon>
        <taxon>Gammaproteobacteria</taxon>
        <taxon>Enterobacterales</taxon>
        <taxon>Enterobacteriaceae</taxon>
        <taxon>Escherichia</taxon>
    </lineage>
</organism>
<sequence>MRFVYAGCGVNALPGLQNRPNSIYCKDCVGLIGIAHQAVLHFSAV</sequence>
<proteinExistence type="predicted"/>
<dbReference type="AntiFam" id="ANF00065">
    <property type="entry name" value="Translation of REP sequence"/>
</dbReference>
<evidence type="ECO:0000313" key="1">
    <source>
        <dbReference type="EMBL" id="BAG80048.1"/>
    </source>
</evidence>
<dbReference type="AlphaFoldDB" id="A0A979GIZ2"/>
<dbReference type="Proteomes" id="UP000008199">
    <property type="component" value="Chromosome"/>
</dbReference>
<accession>A0A979GIZ2</accession>
<name>A0A979GIZ2_ECOSE</name>
<protein>
    <submittedName>
        <fullName evidence="1">Uncharacterized protein</fullName>
    </submittedName>
</protein>
<reference evidence="1 2" key="1">
    <citation type="journal article" date="2008" name="DNA Res.">
        <title>Complete genome sequence and comparative analysis of the wild-type commensal Escherichia coli strain SE11 isolated from a healthy adult.</title>
        <authorList>
            <person name="Oshima K."/>
            <person name="Toh H."/>
            <person name="Ogura Y."/>
            <person name="Sasamoto H."/>
            <person name="Morita H."/>
            <person name="Park S.-H."/>
            <person name="Ooka T."/>
            <person name="Iyoda S."/>
            <person name="Taylor T.D."/>
            <person name="Hayashi T."/>
            <person name="Itoh K."/>
            <person name="Hattori M."/>
        </authorList>
    </citation>
    <scope>NUCLEOTIDE SEQUENCE [LARGE SCALE GENOMIC DNA]</scope>
    <source>
        <strain evidence="1 2">SE11</strain>
    </source>
</reference>
<dbReference type="KEGG" id="ecy:ECSE_4524"/>
<dbReference type="EMBL" id="AP009240">
    <property type="protein sequence ID" value="BAG80048.1"/>
    <property type="molecule type" value="Genomic_DNA"/>
</dbReference>
<evidence type="ECO:0000313" key="2">
    <source>
        <dbReference type="Proteomes" id="UP000008199"/>
    </source>
</evidence>